<proteinExistence type="predicted"/>
<dbReference type="Pfam" id="PF14534">
    <property type="entry name" value="DUF4440"/>
    <property type="match status" value="1"/>
</dbReference>
<gene>
    <name evidence="2" type="ORF">POL25_32400</name>
</gene>
<dbReference type="RefSeq" id="WP_272090160.1">
    <property type="nucleotide sequence ID" value="NZ_JAQNDL010000003.1"/>
</dbReference>
<reference evidence="2 3" key="1">
    <citation type="submission" date="2022-11" db="EMBL/GenBank/DDBJ databases">
        <title>Minimal conservation of predation-associated metabolite biosynthetic gene clusters underscores biosynthetic potential of Myxococcota including descriptions for ten novel species: Archangium lansinium sp. nov., Myxococcus landrumus sp. nov., Nannocystis bai.</title>
        <authorList>
            <person name="Ahearne A."/>
            <person name="Stevens C."/>
            <person name="Dowd S."/>
        </authorList>
    </citation>
    <scope>NUCLEOTIDE SEQUENCE [LARGE SCALE GENOMIC DNA]</scope>
    <source>
        <strain evidence="2 3">BB15-2</strain>
    </source>
</reference>
<feature type="domain" description="DUF4440" evidence="1">
    <location>
        <begin position="9"/>
        <end position="134"/>
    </location>
</feature>
<dbReference type="SUPFAM" id="SSF54427">
    <property type="entry name" value="NTF2-like"/>
    <property type="match status" value="1"/>
</dbReference>
<sequence>MSLDPAAELRQLFDLWFHAIDERDVSFVDRHFHAEFHDIDFDAVVRASQGRLFQDSRIEVPDRSVYRAMFAALPPGTTGDHDVRAFDVRPLGEGSSALVTGVYYARLEIPGVPKIEKTLRFLSVWEQSLAGWKLLAHQTVALPGA</sequence>
<evidence type="ECO:0000313" key="3">
    <source>
        <dbReference type="Proteomes" id="UP001221686"/>
    </source>
</evidence>
<organism evidence="2 3">
    <name type="scientific">Nannocystis bainbridge</name>
    <dbReference type="NCBI Taxonomy" id="2995303"/>
    <lineage>
        <taxon>Bacteria</taxon>
        <taxon>Pseudomonadati</taxon>
        <taxon>Myxococcota</taxon>
        <taxon>Polyangia</taxon>
        <taxon>Nannocystales</taxon>
        <taxon>Nannocystaceae</taxon>
        <taxon>Nannocystis</taxon>
    </lineage>
</organism>
<dbReference type="EMBL" id="JAQNDL010000003">
    <property type="protein sequence ID" value="MDC0721655.1"/>
    <property type="molecule type" value="Genomic_DNA"/>
</dbReference>
<evidence type="ECO:0000259" key="1">
    <source>
        <dbReference type="Pfam" id="PF14534"/>
    </source>
</evidence>
<dbReference type="InterPro" id="IPR032710">
    <property type="entry name" value="NTF2-like_dom_sf"/>
</dbReference>
<evidence type="ECO:0000313" key="2">
    <source>
        <dbReference type="EMBL" id="MDC0721655.1"/>
    </source>
</evidence>
<accession>A0ABT5E8B6</accession>
<comment type="caution">
    <text evidence="2">The sequence shown here is derived from an EMBL/GenBank/DDBJ whole genome shotgun (WGS) entry which is preliminary data.</text>
</comment>
<dbReference type="Proteomes" id="UP001221686">
    <property type="component" value="Unassembled WGS sequence"/>
</dbReference>
<name>A0ABT5E8B6_9BACT</name>
<protein>
    <submittedName>
        <fullName evidence="2">Nuclear transport factor 2 family protein</fullName>
    </submittedName>
</protein>
<keyword evidence="3" id="KW-1185">Reference proteome</keyword>
<dbReference type="InterPro" id="IPR027843">
    <property type="entry name" value="DUF4440"/>
</dbReference>
<dbReference type="Gene3D" id="3.10.450.50">
    <property type="match status" value="1"/>
</dbReference>